<dbReference type="STRING" id="295108.HT99x_00918"/>
<name>A0A0Q9YLX4_9GAMM</name>
<evidence type="ECO:0000259" key="1">
    <source>
        <dbReference type="PROSITE" id="PS51194"/>
    </source>
</evidence>
<keyword evidence="4" id="KW-1185">Reference proteome</keyword>
<proteinExistence type="predicted"/>
<dbReference type="SUPFAM" id="SSF52540">
    <property type="entry name" value="P-loop containing nucleoside triphosphate hydrolases"/>
    <property type="match status" value="1"/>
</dbReference>
<dbReference type="RefSeq" id="WP_075065557.1">
    <property type="nucleotide sequence ID" value="NZ_LKAJ02000001.1"/>
</dbReference>
<dbReference type="Proteomes" id="UP000051497">
    <property type="component" value="Unassembled WGS sequence"/>
</dbReference>
<sequence>MRDGYLAPIKTDSLGEKYVAENIEAFVENLPDFLLQREHPQYYGKTNLLSCKGIIYLPNVQWCERASEILRKRNINSYTIHSKKDNKSDIARFKKSDCGILLACQMCRYGFDDPQLAYVIIAQNPSDPSLVLQMVGRVAGVDLDKIGYVL</sequence>
<reference evidence="2" key="1">
    <citation type="submission" date="2015-09" db="EMBL/GenBank/DDBJ databases">
        <title>Draft Genome Sequences of Two Novel Amoeba-resistant Intranuclear Bacteria, Candidatus Berkiella cookevillensis and Candidatus Berkiella aquae.</title>
        <authorList>
            <person name="Mehari Y.T."/>
            <person name="Arivett B.A."/>
            <person name="Farone A.L."/>
            <person name="Gunderson J.H."/>
            <person name="Farone M.B."/>
        </authorList>
    </citation>
    <scope>NUCLEOTIDE SEQUENCE [LARGE SCALE GENOMIC DNA]</scope>
    <source>
        <strain evidence="2">HT99</strain>
    </source>
</reference>
<dbReference type="OrthoDB" id="9760034at2"/>
<organism evidence="2">
    <name type="scientific">Candidatus Berkiella aquae</name>
    <dbReference type="NCBI Taxonomy" id="295108"/>
    <lineage>
        <taxon>Bacteria</taxon>
        <taxon>Pseudomonadati</taxon>
        <taxon>Pseudomonadota</taxon>
        <taxon>Gammaproteobacteria</taxon>
        <taxon>Candidatus Berkiellales</taxon>
        <taxon>Candidatus Berkiellaceae</taxon>
        <taxon>Candidatus Berkiella</taxon>
    </lineage>
</organism>
<dbReference type="Pfam" id="PF00271">
    <property type="entry name" value="Helicase_C"/>
    <property type="match status" value="1"/>
</dbReference>
<comment type="caution">
    <text evidence="2">The sequence shown here is derived from an EMBL/GenBank/DDBJ whole genome shotgun (WGS) entry which is preliminary data.</text>
</comment>
<feature type="domain" description="Helicase C-terminal" evidence="1">
    <location>
        <begin position="43"/>
        <end position="150"/>
    </location>
</feature>
<accession>A0A0Q9YLX4</accession>
<dbReference type="PROSITE" id="PS51194">
    <property type="entry name" value="HELICASE_CTER"/>
    <property type="match status" value="1"/>
</dbReference>
<dbReference type="Gene3D" id="3.40.50.300">
    <property type="entry name" value="P-loop containing nucleotide triphosphate hydrolases"/>
    <property type="match status" value="1"/>
</dbReference>
<dbReference type="InterPro" id="IPR001650">
    <property type="entry name" value="Helicase_C-like"/>
</dbReference>
<dbReference type="EMBL" id="LKAJ02000001">
    <property type="protein sequence ID" value="MCS5710580.1"/>
    <property type="molecule type" value="Genomic_DNA"/>
</dbReference>
<evidence type="ECO:0000313" key="4">
    <source>
        <dbReference type="Proteomes" id="UP000051497"/>
    </source>
</evidence>
<dbReference type="SMART" id="SM00490">
    <property type="entry name" value="HELICc"/>
    <property type="match status" value="1"/>
</dbReference>
<reference evidence="3" key="2">
    <citation type="journal article" date="2016" name="Genome Announc.">
        <title>Draft Genome Sequences of Two Novel Amoeba-Resistant Intranuclear Bacteria, 'Candidatus Berkiella cookevillensis' and 'Candidatus Berkiella aquae'.</title>
        <authorList>
            <person name="Mehari Y.T."/>
            <person name="Arivett B.A."/>
            <person name="Farone A.L."/>
            <person name="Gunderson J.H."/>
            <person name="Farone M.B."/>
        </authorList>
    </citation>
    <scope>NUCLEOTIDE SEQUENCE</scope>
    <source>
        <strain evidence="3">HT99</strain>
    </source>
</reference>
<dbReference type="EMBL" id="LKAJ01000003">
    <property type="protein sequence ID" value="KRG21727.1"/>
    <property type="molecule type" value="Genomic_DNA"/>
</dbReference>
<evidence type="ECO:0000313" key="2">
    <source>
        <dbReference type="EMBL" id="KRG21727.1"/>
    </source>
</evidence>
<dbReference type="InterPro" id="IPR027417">
    <property type="entry name" value="P-loop_NTPase"/>
</dbReference>
<reference evidence="3" key="3">
    <citation type="submission" date="2021-06" db="EMBL/GenBank/DDBJ databases">
        <title>Genomic Description and Analysis of Intracellular Bacteria, Candidatus Berkiella cookevillensis and Candidatus Berkiella aquae.</title>
        <authorList>
            <person name="Kidane D.T."/>
            <person name="Mehari Y.T."/>
            <person name="Rice F.C."/>
            <person name="Arivett B.A."/>
            <person name="Farone A.L."/>
            <person name="Berk S.G."/>
            <person name="Farone M.B."/>
        </authorList>
    </citation>
    <scope>NUCLEOTIDE SEQUENCE</scope>
    <source>
        <strain evidence="3">HT99</strain>
    </source>
</reference>
<evidence type="ECO:0000313" key="3">
    <source>
        <dbReference type="EMBL" id="MCS5710580.1"/>
    </source>
</evidence>
<protein>
    <recommendedName>
        <fullName evidence="1">Helicase C-terminal domain-containing protein</fullName>
    </recommendedName>
</protein>
<dbReference type="AlphaFoldDB" id="A0A0Q9YLX4"/>
<gene>
    <name evidence="3" type="ORF">HT99x_004000</name>
    <name evidence="2" type="ORF">HT99x_00918</name>
</gene>